<keyword evidence="3" id="KW-1133">Transmembrane helix</keyword>
<feature type="transmembrane region" description="Helical" evidence="3">
    <location>
        <begin position="32"/>
        <end position="50"/>
    </location>
</feature>
<feature type="compositionally biased region" description="Basic and acidic residues" evidence="2">
    <location>
        <begin position="221"/>
        <end position="238"/>
    </location>
</feature>
<keyword evidence="3" id="KW-0812">Transmembrane</keyword>
<keyword evidence="4" id="KW-0969">Cilium</keyword>
<dbReference type="PANTHER" id="PTHR30531:SF12">
    <property type="entry name" value="FLAGELLAR BIOSYNTHETIC PROTEIN FLHB"/>
    <property type="match status" value="1"/>
</dbReference>
<proteinExistence type="inferred from homology"/>
<keyword evidence="4" id="KW-0282">Flagellum</keyword>
<dbReference type="InterPro" id="IPR006135">
    <property type="entry name" value="T3SS_substrate_exporter"/>
</dbReference>
<evidence type="ECO:0000256" key="3">
    <source>
        <dbReference type="SAM" id="Phobius"/>
    </source>
</evidence>
<protein>
    <submittedName>
        <fullName evidence="4">Flagellar biosynthetic protein FlhB</fullName>
    </submittedName>
</protein>
<gene>
    <name evidence="4" type="primary">flhB_2</name>
    <name evidence="4" type="ORF">LMG28140_04692</name>
</gene>
<dbReference type="PRINTS" id="PR00950">
    <property type="entry name" value="TYPE3IMSPROT"/>
</dbReference>
<evidence type="ECO:0000256" key="2">
    <source>
        <dbReference type="SAM" id="MobiDB-lite"/>
    </source>
</evidence>
<dbReference type="InterPro" id="IPR029025">
    <property type="entry name" value="T3SS_substrate_exporter_C"/>
</dbReference>
<dbReference type="PANTHER" id="PTHR30531">
    <property type="entry name" value="FLAGELLAR BIOSYNTHETIC PROTEIN FLHB"/>
    <property type="match status" value="1"/>
</dbReference>
<feature type="transmembrane region" description="Helical" evidence="3">
    <location>
        <begin position="191"/>
        <end position="210"/>
    </location>
</feature>
<dbReference type="SUPFAM" id="SSF160544">
    <property type="entry name" value="EscU C-terminal domain-like"/>
    <property type="match status" value="1"/>
</dbReference>
<organism evidence="4 5">
    <name type="scientific">Paraburkholderia metrosideri</name>
    <dbReference type="NCBI Taxonomy" id="580937"/>
    <lineage>
        <taxon>Bacteria</taxon>
        <taxon>Pseudomonadati</taxon>
        <taxon>Pseudomonadota</taxon>
        <taxon>Betaproteobacteria</taxon>
        <taxon>Burkholderiales</taxon>
        <taxon>Burkholderiaceae</taxon>
        <taxon>Paraburkholderia</taxon>
    </lineage>
</organism>
<evidence type="ECO:0000313" key="4">
    <source>
        <dbReference type="EMBL" id="CAD6549002.1"/>
    </source>
</evidence>
<comment type="caution">
    <text evidence="4">The sequence shown here is derived from an EMBL/GenBank/DDBJ whole genome shotgun (WGS) entry which is preliminary data.</text>
</comment>
<name>A0ABN7I595_9BURK</name>
<accession>A0ABN7I595</accession>
<evidence type="ECO:0000313" key="5">
    <source>
        <dbReference type="Proteomes" id="UP000598032"/>
    </source>
</evidence>
<evidence type="ECO:0000256" key="1">
    <source>
        <dbReference type="ARBA" id="ARBA00010690"/>
    </source>
</evidence>
<keyword evidence="4" id="KW-0966">Cell projection</keyword>
<dbReference type="EMBL" id="CAJHCP010000010">
    <property type="protein sequence ID" value="CAD6549002.1"/>
    <property type="molecule type" value="Genomic_DNA"/>
</dbReference>
<keyword evidence="3" id="KW-0472">Membrane</keyword>
<dbReference type="RefSeq" id="WP_201644651.1">
    <property type="nucleotide sequence ID" value="NZ_CAJHCP010000010.1"/>
</dbReference>
<dbReference type="Gene3D" id="3.40.1690.10">
    <property type="entry name" value="secretion proteins EscU"/>
    <property type="match status" value="1"/>
</dbReference>
<feature type="region of interest" description="Disordered" evidence="2">
    <location>
        <begin position="220"/>
        <end position="243"/>
    </location>
</feature>
<sequence>MADPEQNKSEQASAYKLEQARKKGMVPRSQELGMVVSLLASVGYLSIWGGDMATRLALLSARALSEAGSLTGGTRALSTAVESLLSQAALVVAPLIAVAVGSTLLSAVMQTGLMFAPSALKLDPSKLNPAQGFKRVFSMQTLIEAGKACVKMVVYVAIIRATIVEAAIALAHESLPPKQIAQSVLASGLHLLFMLLAAATVFALIDQVIVRRGFAKKMRMSRHEQKQEMKQREGDPRIKQRRRQLQRELLQRSRSMKAVRGADVVVTNPTHYAIGLKYDPARMSAPHVIAKGAGDFALRLKKLAFIYGVPVIEAPPFARALYFKAGLEREVPGELYRETAAVYLQARRAPSQAVTA</sequence>
<reference evidence="4 5" key="1">
    <citation type="submission" date="2020-10" db="EMBL/GenBank/DDBJ databases">
        <authorList>
            <person name="Peeters C."/>
        </authorList>
    </citation>
    <scope>NUCLEOTIDE SEQUENCE [LARGE SCALE GENOMIC DNA]</scope>
    <source>
        <strain evidence="4 5">LMG 28140</strain>
    </source>
</reference>
<dbReference type="Pfam" id="PF01312">
    <property type="entry name" value="Bac_export_2"/>
    <property type="match status" value="1"/>
</dbReference>
<comment type="similarity">
    <text evidence="1">Belongs to the type III secretion exporter family.</text>
</comment>
<feature type="transmembrane region" description="Helical" evidence="3">
    <location>
        <begin position="84"/>
        <end position="108"/>
    </location>
</feature>
<dbReference type="Proteomes" id="UP000598032">
    <property type="component" value="Unassembled WGS sequence"/>
</dbReference>
<keyword evidence="5" id="KW-1185">Reference proteome</keyword>